<accession>A0ABU6YJ00</accession>
<evidence type="ECO:0000313" key="2">
    <source>
        <dbReference type="EMBL" id="MED6209315.1"/>
    </source>
</evidence>
<name>A0ABU6YJ00_9FABA</name>
<keyword evidence="3" id="KW-1185">Reference proteome</keyword>
<feature type="region of interest" description="Disordered" evidence="1">
    <location>
        <begin position="42"/>
        <end position="91"/>
    </location>
</feature>
<sequence length="232" mass="24993">MVGTSTTARDWQWLDDIMDEDAPAAPSTQRNSRMHVSYACQRGVSRPRRGSRAGRGCGEGGDVAPAQQTQGGATIPSTMSSPSQQAFLDGLSNPGFQQMISDIMLEGGNGYRPGTQFDGSSVHLDLNEPVFGPSHLFMALGGTPPSASHLPGASWTYHLWSLRICRLLQCHLHRLSSQMSQQHRGGPAELHVVEGAAPEAICSSLIPYNLFNTTTNPWQGLTDFIEMTNGAI</sequence>
<proteinExistence type="predicted"/>
<evidence type="ECO:0000256" key="1">
    <source>
        <dbReference type="SAM" id="MobiDB-lite"/>
    </source>
</evidence>
<evidence type="ECO:0000313" key="3">
    <source>
        <dbReference type="Proteomes" id="UP001341840"/>
    </source>
</evidence>
<dbReference type="Proteomes" id="UP001341840">
    <property type="component" value="Unassembled WGS sequence"/>
</dbReference>
<gene>
    <name evidence="2" type="ORF">PIB30_053487</name>
</gene>
<comment type="caution">
    <text evidence="2">The sequence shown here is derived from an EMBL/GenBank/DDBJ whole genome shotgun (WGS) entry which is preliminary data.</text>
</comment>
<feature type="compositionally biased region" description="Polar residues" evidence="1">
    <location>
        <begin position="66"/>
        <end position="86"/>
    </location>
</feature>
<reference evidence="2 3" key="1">
    <citation type="journal article" date="2023" name="Plants (Basel)">
        <title>Bridging the Gap: Combining Genomics and Transcriptomics Approaches to Understand Stylosanthes scabra, an Orphan Legume from the Brazilian Caatinga.</title>
        <authorList>
            <person name="Ferreira-Neto J.R.C."/>
            <person name="da Silva M.D."/>
            <person name="Binneck E."/>
            <person name="de Melo N.F."/>
            <person name="da Silva R.H."/>
            <person name="de Melo A.L.T.M."/>
            <person name="Pandolfi V."/>
            <person name="Bustamante F.O."/>
            <person name="Brasileiro-Vidal A.C."/>
            <person name="Benko-Iseppon A.M."/>
        </authorList>
    </citation>
    <scope>NUCLEOTIDE SEQUENCE [LARGE SCALE GENOMIC DNA]</scope>
    <source>
        <tissue evidence="2">Leaves</tissue>
    </source>
</reference>
<organism evidence="2 3">
    <name type="scientific">Stylosanthes scabra</name>
    <dbReference type="NCBI Taxonomy" id="79078"/>
    <lineage>
        <taxon>Eukaryota</taxon>
        <taxon>Viridiplantae</taxon>
        <taxon>Streptophyta</taxon>
        <taxon>Embryophyta</taxon>
        <taxon>Tracheophyta</taxon>
        <taxon>Spermatophyta</taxon>
        <taxon>Magnoliopsida</taxon>
        <taxon>eudicotyledons</taxon>
        <taxon>Gunneridae</taxon>
        <taxon>Pentapetalae</taxon>
        <taxon>rosids</taxon>
        <taxon>fabids</taxon>
        <taxon>Fabales</taxon>
        <taxon>Fabaceae</taxon>
        <taxon>Papilionoideae</taxon>
        <taxon>50 kb inversion clade</taxon>
        <taxon>dalbergioids sensu lato</taxon>
        <taxon>Dalbergieae</taxon>
        <taxon>Pterocarpus clade</taxon>
        <taxon>Stylosanthes</taxon>
    </lineage>
</organism>
<protein>
    <submittedName>
        <fullName evidence="2">Uncharacterized protein</fullName>
    </submittedName>
</protein>
<dbReference type="EMBL" id="JASCZI010242053">
    <property type="protein sequence ID" value="MED6209315.1"/>
    <property type="molecule type" value="Genomic_DNA"/>
</dbReference>